<gene>
    <name evidence="2" type="ORF">KIW84_010531</name>
</gene>
<feature type="transmembrane region" description="Helical" evidence="1">
    <location>
        <begin position="50"/>
        <end position="81"/>
    </location>
</feature>
<name>A0A9D4YKA7_PEA</name>
<evidence type="ECO:0000256" key="1">
    <source>
        <dbReference type="SAM" id="Phobius"/>
    </source>
</evidence>
<organism evidence="2 3">
    <name type="scientific">Pisum sativum</name>
    <name type="common">Garden pea</name>
    <name type="synonym">Lathyrus oleraceus</name>
    <dbReference type="NCBI Taxonomy" id="3888"/>
    <lineage>
        <taxon>Eukaryota</taxon>
        <taxon>Viridiplantae</taxon>
        <taxon>Streptophyta</taxon>
        <taxon>Embryophyta</taxon>
        <taxon>Tracheophyta</taxon>
        <taxon>Spermatophyta</taxon>
        <taxon>Magnoliopsida</taxon>
        <taxon>eudicotyledons</taxon>
        <taxon>Gunneridae</taxon>
        <taxon>Pentapetalae</taxon>
        <taxon>rosids</taxon>
        <taxon>fabids</taxon>
        <taxon>Fabales</taxon>
        <taxon>Fabaceae</taxon>
        <taxon>Papilionoideae</taxon>
        <taxon>50 kb inversion clade</taxon>
        <taxon>NPAAA clade</taxon>
        <taxon>Hologalegina</taxon>
        <taxon>IRL clade</taxon>
        <taxon>Fabeae</taxon>
        <taxon>Lathyrus</taxon>
    </lineage>
</organism>
<reference evidence="2 3" key="1">
    <citation type="journal article" date="2022" name="Nat. Genet.">
        <title>Improved pea reference genome and pan-genome highlight genomic features and evolutionary characteristics.</title>
        <authorList>
            <person name="Yang T."/>
            <person name="Liu R."/>
            <person name="Luo Y."/>
            <person name="Hu S."/>
            <person name="Wang D."/>
            <person name="Wang C."/>
            <person name="Pandey M.K."/>
            <person name="Ge S."/>
            <person name="Xu Q."/>
            <person name="Li N."/>
            <person name="Li G."/>
            <person name="Huang Y."/>
            <person name="Saxena R.K."/>
            <person name="Ji Y."/>
            <person name="Li M."/>
            <person name="Yan X."/>
            <person name="He Y."/>
            <person name="Liu Y."/>
            <person name="Wang X."/>
            <person name="Xiang C."/>
            <person name="Varshney R.K."/>
            <person name="Ding H."/>
            <person name="Gao S."/>
            <person name="Zong X."/>
        </authorList>
    </citation>
    <scope>NUCLEOTIDE SEQUENCE [LARGE SCALE GENOMIC DNA]</scope>
    <source>
        <strain evidence="2 3">cv. Zhongwan 6</strain>
    </source>
</reference>
<sequence length="130" mass="13748">MEFRLYPNYYLPNRTLGDNISTLCSDSTSLGRVIVGLYGNLVPSTVSNSSAPACVVIVLFVSSSPILCLFAFVSTNSLYLIDVKVVLGRLRLLGFSVLVELSGANVIGDGLESGTGSGSLKNVGSRIRRG</sequence>
<keyword evidence="1" id="KW-0812">Transmembrane</keyword>
<dbReference type="AlphaFoldDB" id="A0A9D4YKA7"/>
<dbReference type="PANTHER" id="PTHR47875">
    <property type="entry name" value="PEPTIDYL-PROLYL CIS-TRANS ISOMERASE CYP28, CHLOROPLASTIC"/>
    <property type="match status" value="1"/>
</dbReference>
<keyword evidence="1" id="KW-1133">Transmembrane helix</keyword>
<dbReference type="Proteomes" id="UP001058974">
    <property type="component" value="Chromosome 1"/>
</dbReference>
<evidence type="ECO:0000313" key="2">
    <source>
        <dbReference type="EMBL" id="KAI5441103.1"/>
    </source>
</evidence>
<dbReference type="GO" id="GO:0009507">
    <property type="term" value="C:chloroplast"/>
    <property type="evidence" value="ECO:0007669"/>
    <property type="project" value="TreeGrafter"/>
</dbReference>
<protein>
    <submittedName>
        <fullName evidence="2">Uncharacterized protein</fullName>
    </submittedName>
</protein>
<dbReference type="PANTHER" id="PTHR47875:SF1">
    <property type="entry name" value="PEPTIDYL-PROLYL CIS-TRANS ISOMERASE CYP28, CHLOROPLASTIC"/>
    <property type="match status" value="1"/>
</dbReference>
<keyword evidence="3" id="KW-1185">Reference proteome</keyword>
<proteinExistence type="predicted"/>
<keyword evidence="1" id="KW-0472">Membrane</keyword>
<accession>A0A9D4YKA7</accession>
<dbReference type="InterPro" id="IPR044178">
    <property type="entry name" value="CYP28-like"/>
</dbReference>
<evidence type="ECO:0000313" key="3">
    <source>
        <dbReference type="Proteomes" id="UP001058974"/>
    </source>
</evidence>
<comment type="caution">
    <text evidence="2">The sequence shown here is derived from an EMBL/GenBank/DDBJ whole genome shotgun (WGS) entry which is preliminary data.</text>
</comment>
<dbReference type="EMBL" id="JAMSHJ010000001">
    <property type="protein sequence ID" value="KAI5441103.1"/>
    <property type="molecule type" value="Genomic_DNA"/>
</dbReference>
<dbReference type="Gramene" id="Psat01G0053100-T1">
    <property type="protein sequence ID" value="KAI5441103.1"/>
    <property type="gene ID" value="KIW84_010531"/>
</dbReference>